<dbReference type="PANTHER" id="PTHR23513">
    <property type="entry name" value="INTEGRAL MEMBRANE EFFLUX PROTEIN-RELATED"/>
    <property type="match status" value="1"/>
</dbReference>
<evidence type="ECO:0000256" key="5">
    <source>
        <dbReference type="ARBA" id="ARBA00022989"/>
    </source>
</evidence>
<keyword evidence="5 7" id="KW-1133">Transmembrane helix</keyword>
<feature type="transmembrane region" description="Helical" evidence="7">
    <location>
        <begin position="99"/>
        <end position="117"/>
    </location>
</feature>
<dbReference type="InterPro" id="IPR010290">
    <property type="entry name" value="TM_effector"/>
</dbReference>
<feature type="transmembrane region" description="Helical" evidence="7">
    <location>
        <begin position="29"/>
        <end position="48"/>
    </location>
</feature>
<dbReference type="STRING" id="1581420.AAW00_03575"/>
<protein>
    <submittedName>
        <fullName evidence="8">MFS transporter</fullName>
    </submittedName>
</protein>
<proteinExistence type="predicted"/>
<feature type="transmembrane region" description="Helical" evidence="7">
    <location>
        <begin position="68"/>
        <end position="87"/>
    </location>
</feature>
<feature type="transmembrane region" description="Helical" evidence="7">
    <location>
        <begin position="162"/>
        <end position="184"/>
    </location>
</feature>
<dbReference type="GO" id="GO:0005886">
    <property type="term" value="C:plasma membrane"/>
    <property type="evidence" value="ECO:0007669"/>
    <property type="project" value="UniProtKB-SubCell"/>
</dbReference>
<reference evidence="8 9" key="1">
    <citation type="submission" date="2015-04" db="EMBL/GenBank/DDBJ databases">
        <title>The draft genome sequence of Erythrobacter luteus KA37.</title>
        <authorList>
            <person name="Zhuang L."/>
            <person name="Liu Y."/>
            <person name="Shao Z."/>
        </authorList>
    </citation>
    <scope>NUCLEOTIDE SEQUENCE [LARGE SCALE GENOMIC DNA]</scope>
    <source>
        <strain evidence="8 9">KA37</strain>
    </source>
</reference>
<feature type="transmembrane region" description="Helical" evidence="7">
    <location>
        <begin position="123"/>
        <end position="141"/>
    </location>
</feature>
<comment type="subcellular location">
    <subcellularLocation>
        <location evidence="1">Cell membrane</location>
        <topology evidence="1">Multi-pass membrane protein</topology>
    </subcellularLocation>
</comment>
<feature type="transmembrane region" description="Helical" evidence="7">
    <location>
        <begin position="308"/>
        <end position="329"/>
    </location>
</feature>
<gene>
    <name evidence="8" type="ORF">AAW00_03575</name>
</gene>
<name>A0A0G9MXQ3_9SPHN</name>
<evidence type="ECO:0000256" key="2">
    <source>
        <dbReference type="ARBA" id="ARBA00022448"/>
    </source>
</evidence>
<evidence type="ECO:0000256" key="4">
    <source>
        <dbReference type="ARBA" id="ARBA00022692"/>
    </source>
</evidence>
<dbReference type="PANTHER" id="PTHR23513:SF9">
    <property type="entry name" value="ENTEROBACTIN EXPORTER ENTS"/>
    <property type="match status" value="1"/>
</dbReference>
<keyword evidence="6 7" id="KW-0472">Membrane</keyword>
<feature type="transmembrane region" description="Helical" evidence="7">
    <location>
        <begin position="277"/>
        <end position="296"/>
    </location>
</feature>
<feature type="transmembrane region" description="Helical" evidence="7">
    <location>
        <begin position="240"/>
        <end position="265"/>
    </location>
</feature>
<evidence type="ECO:0000313" key="8">
    <source>
        <dbReference type="EMBL" id="KLE35516.1"/>
    </source>
</evidence>
<dbReference type="CDD" id="cd06173">
    <property type="entry name" value="MFS_MefA_like"/>
    <property type="match status" value="1"/>
</dbReference>
<dbReference type="EMBL" id="LBHB01000001">
    <property type="protein sequence ID" value="KLE35516.1"/>
    <property type="molecule type" value="Genomic_DNA"/>
</dbReference>
<dbReference type="PATRIC" id="fig|1581420.6.peg.724"/>
<evidence type="ECO:0000256" key="3">
    <source>
        <dbReference type="ARBA" id="ARBA00022475"/>
    </source>
</evidence>
<evidence type="ECO:0000256" key="7">
    <source>
        <dbReference type="SAM" id="Phobius"/>
    </source>
</evidence>
<dbReference type="AlphaFoldDB" id="A0A0G9MXQ3"/>
<sequence length="446" mass="47348">MASLRRGAIGAGVSEPATPLQIPDYRRYWVARFLAVFATISMVVLLGYQTYDIARADYGMTRPQAAFQLGLLGLVQFVPLLLLTPLAGLAADRFDRRRVVLAANLVDAFIAAALAWMTWQDALTLPIVFALAALHGGARVFNGPALSAIAPNIVPARLLPRAIALGSIAWQAGSVVGPFAGGLMFEHERALPYAVSVVLLVVSGLLIQTIRPVRAKHEGPPVHPFRQMADGFRFVTKERFLLGCITLDLFAVILAGATALLPVYARDILNVGADGLGLMRGAIALGAAVVALYLSFRPLENNVGVKMLWAVVVFGAVTIAFAVSTNFYLSLALLVTLGAADMISVFIRSSLVQLYTPDQMRGRVSSISGLAISASNELGELQSGLAAAIMGTVGAVIFGGVGAIVVTGLWAVIFPELRRARTFAVKYDEAPARRTAQAIEESEPAP</sequence>
<keyword evidence="9" id="KW-1185">Reference proteome</keyword>
<organism evidence="8 9">
    <name type="scientific">Aurantiacibacter luteus</name>
    <dbReference type="NCBI Taxonomy" id="1581420"/>
    <lineage>
        <taxon>Bacteria</taxon>
        <taxon>Pseudomonadati</taxon>
        <taxon>Pseudomonadota</taxon>
        <taxon>Alphaproteobacteria</taxon>
        <taxon>Sphingomonadales</taxon>
        <taxon>Erythrobacteraceae</taxon>
        <taxon>Aurantiacibacter</taxon>
    </lineage>
</organism>
<feature type="transmembrane region" description="Helical" evidence="7">
    <location>
        <begin position="385"/>
        <end position="413"/>
    </location>
</feature>
<keyword evidence="3" id="KW-1003">Cell membrane</keyword>
<comment type="caution">
    <text evidence="8">The sequence shown here is derived from an EMBL/GenBank/DDBJ whole genome shotgun (WGS) entry which is preliminary data.</text>
</comment>
<dbReference type="InterPro" id="IPR036259">
    <property type="entry name" value="MFS_trans_sf"/>
</dbReference>
<evidence type="ECO:0000256" key="6">
    <source>
        <dbReference type="ARBA" id="ARBA00023136"/>
    </source>
</evidence>
<keyword evidence="4 7" id="KW-0812">Transmembrane</keyword>
<evidence type="ECO:0000313" key="9">
    <source>
        <dbReference type="Proteomes" id="UP000053464"/>
    </source>
</evidence>
<keyword evidence="2" id="KW-0813">Transport</keyword>
<evidence type="ECO:0000256" key="1">
    <source>
        <dbReference type="ARBA" id="ARBA00004651"/>
    </source>
</evidence>
<accession>A0A0G9MXQ3</accession>
<dbReference type="SUPFAM" id="SSF103473">
    <property type="entry name" value="MFS general substrate transporter"/>
    <property type="match status" value="1"/>
</dbReference>
<dbReference type="Gene3D" id="1.20.1250.20">
    <property type="entry name" value="MFS general substrate transporter like domains"/>
    <property type="match status" value="1"/>
</dbReference>
<dbReference type="Pfam" id="PF05977">
    <property type="entry name" value="MFS_3"/>
    <property type="match status" value="1"/>
</dbReference>
<dbReference type="Proteomes" id="UP000053464">
    <property type="component" value="Unassembled WGS sequence"/>
</dbReference>
<feature type="transmembrane region" description="Helical" evidence="7">
    <location>
        <begin position="190"/>
        <end position="207"/>
    </location>
</feature>